<organism evidence="2">
    <name type="scientific">uncultured Solirubrobacteraceae bacterium</name>
    <dbReference type="NCBI Taxonomy" id="1162706"/>
    <lineage>
        <taxon>Bacteria</taxon>
        <taxon>Bacillati</taxon>
        <taxon>Actinomycetota</taxon>
        <taxon>Thermoleophilia</taxon>
        <taxon>Solirubrobacterales</taxon>
        <taxon>Solirubrobacteraceae</taxon>
        <taxon>environmental samples</taxon>
    </lineage>
</organism>
<proteinExistence type="predicted"/>
<dbReference type="PROSITE" id="PS50075">
    <property type="entry name" value="CARRIER"/>
    <property type="match status" value="1"/>
</dbReference>
<dbReference type="AlphaFoldDB" id="A0A6J4TST7"/>
<name>A0A6J4TST7_9ACTN</name>
<feature type="non-terminal residue" evidence="2">
    <location>
        <position position="58"/>
    </location>
</feature>
<dbReference type="Gene3D" id="1.10.1200.10">
    <property type="entry name" value="ACP-like"/>
    <property type="match status" value="1"/>
</dbReference>
<accession>A0A6J4TST7</accession>
<feature type="domain" description="Carrier" evidence="1">
    <location>
        <begin position="4"/>
        <end position="58"/>
    </location>
</feature>
<reference evidence="2" key="1">
    <citation type="submission" date="2020-02" db="EMBL/GenBank/DDBJ databases">
        <authorList>
            <person name="Meier V. D."/>
        </authorList>
    </citation>
    <scope>NUCLEOTIDE SEQUENCE</scope>
    <source>
        <strain evidence="2">AVDCRST_MAG85</strain>
    </source>
</reference>
<protein>
    <submittedName>
        <fullName evidence="2">Acyl carrier protein</fullName>
    </submittedName>
</protein>
<gene>
    <name evidence="2" type="ORF">AVDCRST_MAG85-3642</name>
</gene>
<dbReference type="InterPro" id="IPR009081">
    <property type="entry name" value="PP-bd_ACP"/>
</dbReference>
<sequence length="58" mass="6663">MTREEVFTLIQNHLADELDVDPARIDASTRFKEDLDADSLDLYTLVQELEDSYGVKMS</sequence>
<dbReference type="EMBL" id="CADCVT010000406">
    <property type="protein sequence ID" value="CAA9530614.1"/>
    <property type="molecule type" value="Genomic_DNA"/>
</dbReference>
<evidence type="ECO:0000313" key="2">
    <source>
        <dbReference type="EMBL" id="CAA9530614.1"/>
    </source>
</evidence>
<dbReference type="Pfam" id="PF00550">
    <property type="entry name" value="PP-binding"/>
    <property type="match status" value="1"/>
</dbReference>
<dbReference type="SUPFAM" id="SSF47336">
    <property type="entry name" value="ACP-like"/>
    <property type="match status" value="1"/>
</dbReference>
<dbReference type="InterPro" id="IPR036736">
    <property type="entry name" value="ACP-like_sf"/>
</dbReference>
<evidence type="ECO:0000259" key="1">
    <source>
        <dbReference type="PROSITE" id="PS50075"/>
    </source>
</evidence>